<dbReference type="Pfam" id="PF03808">
    <property type="entry name" value="Glyco_tran_WecG"/>
    <property type="match status" value="1"/>
</dbReference>
<keyword evidence="1" id="KW-0328">Glycosyltransferase</keyword>
<proteinExistence type="predicted"/>
<dbReference type="NCBIfam" id="TIGR00696">
    <property type="entry name" value="wecG_tagA_cpsF"/>
    <property type="match status" value="1"/>
</dbReference>
<dbReference type="InterPro" id="IPR004629">
    <property type="entry name" value="WecG_TagA_CpsF"/>
</dbReference>
<dbReference type="PANTHER" id="PTHR34136">
    <property type="match status" value="1"/>
</dbReference>
<reference evidence="3" key="1">
    <citation type="submission" date="2022-09" db="EMBL/GenBank/DDBJ databases">
        <title>Novosphingobium sp. Nov., a polycyclic aromatic hydrocarbon-degrading bacterium isolated form mangrove sediments in HongKong.</title>
        <authorList>
            <person name="Hu Z."/>
        </authorList>
    </citation>
    <scope>NUCLEOTIDE SEQUENCE</scope>
    <source>
        <strain evidence="3">HK4-1</strain>
    </source>
</reference>
<evidence type="ECO:0000313" key="3">
    <source>
        <dbReference type="EMBL" id="MCT2399906.1"/>
    </source>
</evidence>
<name>A0ABT2I516_9SPHN</name>
<keyword evidence="2" id="KW-0808">Transferase</keyword>
<comment type="caution">
    <text evidence="3">The sequence shown here is derived from an EMBL/GenBank/DDBJ whole genome shotgun (WGS) entry which is preliminary data.</text>
</comment>
<organism evidence="3 4">
    <name type="scientific">Novosphingobium mangrovi</name>
    <name type="common">ex Huang et al. 2023</name>
    <dbReference type="NCBI Taxonomy" id="2976432"/>
    <lineage>
        <taxon>Bacteria</taxon>
        <taxon>Pseudomonadati</taxon>
        <taxon>Pseudomonadota</taxon>
        <taxon>Alphaproteobacteria</taxon>
        <taxon>Sphingomonadales</taxon>
        <taxon>Sphingomonadaceae</taxon>
        <taxon>Novosphingobium</taxon>
    </lineage>
</organism>
<dbReference type="PANTHER" id="PTHR34136:SF1">
    <property type="entry name" value="UDP-N-ACETYL-D-MANNOSAMINURONIC ACID TRANSFERASE"/>
    <property type="match status" value="1"/>
</dbReference>
<evidence type="ECO:0000256" key="2">
    <source>
        <dbReference type="ARBA" id="ARBA00022679"/>
    </source>
</evidence>
<gene>
    <name evidence="3" type="ORF">NZK81_10115</name>
</gene>
<dbReference type="CDD" id="cd06533">
    <property type="entry name" value="Glyco_transf_WecG_TagA"/>
    <property type="match status" value="1"/>
</dbReference>
<dbReference type="Proteomes" id="UP001165583">
    <property type="component" value="Unassembled WGS sequence"/>
</dbReference>
<protein>
    <submittedName>
        <fullName evidence="3">WecB/TagA/CpsF family glycosyltransferase</fullName>
    </submittedName>
</protein>
<keyword evidence="4" id="KW-1185">Reference proteome</keyword>
<dbReference type="RefSeq" id="WP_260046171.1">
    <property type="nucleotide sequence ID" value="NZ_JANZXA010000006.1"/>
</dbReference>
<dbReference type="EMBL" id="JANZXA010000006">
    <property type="protein sequence ID" value="MCT2399906.1"/>
    <property type="molecule type" value="Genomic_DNA"/>
</dbReference>
<sequence>MRSADLITCDGFPVAGYARWRGCKLPGRVTGREVVDDLLTSTLLGPEHRLFFLVDSVETAMAVSEWAARHCPQIDCHAEVAPMGFGSDADYCGDLATRIREFGATILFLCVGAPRSELFAARYREHMPDCWILCVGQSVKLSLGLDQKPPAVVEKLHVEWLWRLGREPRRLFRRYVTGVIGFAMAVIDDIGSGEHSRPASQDMRIYN</sequence>
<accession>A0ABT2I516</accession>
<evidence type="ECO:0000313" key="4">
    <source>
        <dbReference type="Proteomes" id="UP001165583"/>
    </source>
</evidence>
<evidence type="ECO:0000256" key="1">
    <source>
        <dbReference type="ARBA" id="ARBA00022676"/>
    </source>
</evidence>